<protein>
    <submittedName>
        <fullName evidence="2">D-threo-aldose 1-dehydrogenase</fullName>
        <ecNumber evidence="2">1.1.1.122</ecNumber>
    </submittedName>
</protein>
<dbReference type="InterPro" id="IPR036812">
    <property type="entry name" value="NAD(P)_OxRdtase_dom_sf"/>
</dbReference>
<dbReference type="GO" id="GO:0005829">
    <property type="term" value="C:cytosol"/>
    <property type="evidence" value="ECO:0007669"/>
    <property type="project" value="TreeGrafter"/>
</dbReference>
<dbReference type="AlphaFoldDB" id="A0A7W9M0X1"/>
<dbReference type="InterPro" id="IPR020471">
    <property type="entry name" value="AKR"/>
</dbReference>
<dbReference type="CDD" id="cd19152">
    <property type="entry name" value="AKR_AKR15A"/>
    <property type="match status" value="1"/>
</dbReference>
<evidence type="ECO:0000313" key="3">
    <source>
        <dbReference type="Proteomes" id="UP000552097"/>
    </source>
</evidence>
<name>A0A7W9M0X1_9PSEU</name>
<dbReference type="Gene3D" id="3.20.20.100">
    <property type="entry name" value="NADP-dependent oxidoreductase domain"/>
    <property type="match status" value="1"/>
</dbReference>
<dbReference type="EC" id="1.1.1.122" evidence="2"/>
<comment type="caution">
    <text evidence="2">The sequence shown here is derived from an EMBL/GenBank/DDBJ whole genome shotgun (WGS) entry which is preliminary data.</text>
</comment>
<dbReference type="Proteomes" id="UP000552097">
    <property type="component" value="Unassembled WGS sequence"/>
</dbReference>
<keyword evidence="3" id="KW-1185">Reference proteome</keyword>
<dbReference type="RefSeq" id="WP_184920701.1">
    <property type="nucleotide sequence ID" value="NZ_JACHMO010000001.1"/>
</dbReference>
<reference evidence="2 3" key="1">
    <citation type="submission" date="2020-08" db="EMBL/GenBank/DDBJ databases">
        <title>Sequencing the genomes of 1000 actinobacteria strains.</title>
        <authorList>
            <person name="Klenk H.-P."/>
        </authorList>
    </citation>
    <scope>NUCLEOTIDE SEQUENCE [LARGE SCALE GENOMIC DNA]</scope>
    <source>
        <strain evidence="2 3">DSM 45486</strain>
    </source>
</reference>
<proteinExistence type="predicted"/>
<dbReference type="GO" id="GO:0047834">
    <property type="term" value="F:D-threo-aldose 1-dehydrogenase activity"/>
    <property type="evidence" value="ECO:0007669"/>
    <property type="project" value="UniProtKB-EC"/>
</dbReference>
<dbReference type="EMBL" id="JACHMO010000001">
    <property type="protein sequence ID" value="MBB5803384.1"/>
    <property type="molecule type" value="Genomic_DNA"/>
</dbReference>
<dbReference type="PANTHER" id="PTHR42686:SF1">
    <property type="entry name" value="GH17980P-RELATED"/>
    <property type="match status" value="1"/>
</dbReference>
<feature type="domain" description="NADP-dependent oxidoreductase" evidence="1">
    <location>
        <begin position="13"/>
        <end position="307"/>
    </location>
</feature>
<evidence type="ECO:0000313" key="2">
    <source>
        <dbReference type="EMBL" id="MBB5803384.1"/>
    </source>
</evidence>
<dbReference type="InterPro" id="IPR023210">
    <property type="entry name" value="NADP_OxRdtase_dom"/>
</dbReference>
<evidence type="ECO:0000259" key="1">
    <source>
        <dbReference type="Pfam" id="PF00248"/>
    </source>
</evidence>
<organism evidence="2 3">
    <name type="scientific">Saccharothrix ecbatanensis</name>
    <dbReference type="NCBI Taxonomy" id="1105145"/>
    <lineage>
        <taxon>Bacteria</taxon>
        <taxon>Bacillati</taxon>
        <taxon>Actinomycetota</taxon>
        <taxon>Actinomycetes</taxon>
        <taxon>Pseudonocardiales</taxon>
        <taxon>Pseudonocardiaceae</taxon>
        <taxon>Saccharothrix</taxon>
    </lineage>
</organism>
<dbReference type="Pfam" id="PF00248">
    <property type="entry name" value="Aldo_ket_red"/>
    <property type="match status" value="1"/>
</dbReference>
<dbReference type="PANTHER" id="PTHR42686">
    <property type="entry name" value="GH17980P-RELATED"/>
    <property type="match status" value="1"/>
</dbReference>
<dbReference type="SUPFAM" id="SSF51430">
    <property type="entry name" value="NAD(P)-linked oxidoreductase"/>
    <property type="match status" value="1"/>
</dbReference>
<gene>
    <name evidence="2" type="ORF">F4560_003152</name>
</gene>
<accession>A0A7W9M0X1</accession>
<sequence length="321" mass="34498">MTTSAATRPHLPPLGFGTASLGAGDVADDVLDAAWAANVRYFDTAPHYGLGLAERRLGHFLAGRRRDKFIVSTKVGRLLLPPDQADGRVVEGSPDASGLVRVRDHSRVGIKRSLSDSLERLGLQRVDLALLHDPDNHLDEAVETAIPALVELRSQGLVSAIGVGMNQTPGLARLVAETDIDYVMVAGRYTLLDRVAEESLMPLCARRGVKVVAAAILNSGLLADPQVATSYDYEPVRPEVRAAARRLQEVCRRHGVPLLAAALQFPGRHPLVETTLLGAASAANVTESMAALRTPTSRALWDELDELVSELRPALAGGRWR</sequence>
<keyword evidence="2" id="KW-0560">Oxidoreductase</keyword>